<protein>
    <recommendedName>
        <fullName evidence="3">DUF3486 family protein</fullName>
    </recommendedName>
</protein>
<accession>A0ABM6YRF8</accession>
<evidence type="ECO:0008006" key="3">
    <source>
        <dbReference type="Google" id="ProtNLM"/>
    </source>
</evidence>
<organism evidence="1 2">
    <name type="scientific">Vibrio alfacsensis</name>
    <dbReference type="NCBI Taxonomy" id="1074311"/>
    <lineage>
        <taxon>Bacteria</taxon>
        <taxon>Pseudomonadati</taxon>
        <taxon>Pseudomonadota</taxon>
        <taxon>Gammaproteobacteria</taxon>
        <taxon>Vibrionales</taxon>
        <taxon>Vibrionaceae</taxon>
        <taxon>Vibrio</taxon>
    </lineage>
</organism>
<name>A0ABM6YRF8_9VIBR</name>
<evidence type="ECO:0000313" key="1">
    <source>
        <dbReference type="EMBL" id="AXY00249.1"/>
    </source>
</evidence>
<dbReference type="EMBL" id="CP032093">
    <property type="protein sequence ID" value="AXY00249.1"/>
    <property type="molecule type" value="Genomic_DNA"/>
</dbReference>
<proteinExistence type="predicted"/>
<dbReference type="Proteomes" id="UP000262832">
    <property type="component" value="Chromosome I"/>
</dbReference>
<sequence length="152" mass="17561">MALQKFSIEEVKQAVDVVKNRGSAFVPSLAEFLQHLKYGGVNFDEAYQRFLDGKPMTELEIHISRNYGYDIKRMTLDKARLEHARLLKMVIDAVREGRLTFNHTMKRLPAHSSRNLNDIAREKAMKQGLTNPERFPADSVFRRIAKMVQKKG</sequence>
<keyword evidence="2" id="KW-1185">Reference proteome</keyword>
<gene>
    <name evidence="1" type="ORF">D1115_02275</name>
</gene>
<reference evidence="1 2" key="1">
    <citation type="submission" date="2018-08" db="EMBL/GenBank/DDBJ databases">
        <title>Genomic taxonomy of the Vibrionaceae family.</title>
        <authorList>
            <person name="Gomez-Gil B."/>
            <person name="Tanaka M."/>
            <person name="Sawabe T."/>
            <person name="Enciso-Ibarra K."/>
        </authorList>
    </citation>
    <scope>NUCLEOTIDE SEQUENCE [LARGE SCALE GENOMIC DNA]</scope>
    <source>
        <strain evidence="1 2">CAIM 1831</strain>
    </source>
</reference>
<evidence type="ECO:0000313" key="2">
    <source>
        <dbReference type="Proteomes" id="UP000262832"/>
    </source>
</evidence>